<evidence type="ECO:0000313" key="3">
    <source>
        <dbReference type="EMBL" id="CAI3978857.1"/>
    </source>
</evidence>
<organism evidence="3">
    <name type="scientific">Cladocopium goreaui</name>
    <dbReference type="NCBI Taxonomy" id="2562237"/>
    <lineage>
        <taxon>Eukaryota</taxon>
        <taxon>Sar</taxon>
        <taxon>Alveolata</taxon>
        <taxon>Dinophyceae</taxon>
        <taxon>Suessiales</taxon>
        <taxon>Symbiodiniaceae</taxon>
        <taxon>Cladocopium</taxon>
    </lineage>
</organism>
<dbReference type="GO" id="GO:0006412">
    <property type="term" value="P:translation"/>
    <property type="evidence" value="ECO:0007669"/>
    <property type="project" value="TreeGrafter"/>
</dbReference>
<keyword evidence="1" id="KW-1133">Transmembrane helix</keyword>
<feature type="domain" description="S1 motif" evidence="2">
    <location>
        <begin position="940"/>
        <end position="1006"/>
    </location>
</feature>
<dbReference type="Gene3D" id="3.40.50.300">
    <property type="entry name" value="P-loop containing nucleotide triphosphate hydrolases"/>
    <property type="match status" value="1"/>
</dbReference>
<dbReference type="Pfam" id="PF00004">
    <property type="entry name" value="AAA"/>
    <property type="match status" value="1"/>
</dbReference>
<dbReference type="SUPFAM" id="SSF50249">
    <property type="entry name" value="Nucleic acid-binding proteins"/>
    <property type="match status" value="3"/>
</dbReference>
<dbReference type="EMBL" id="CAMXCT030000442">
    <property type="protein sequence ID" value="CAL4766169.1"/>
    <property type="molecule type" value="Genomic_DNA"/>
</dbReference>
<dbReference type="EMBL" id="CAMXCT020000442">
    <property type="protein sequence ID" value="CAL1132232.1"/>
    <property type="molecule type" value="Genomic_DNA"/>
</dbReference>
<protein>
    <submittedName>
        <fullName evidence="4">ATPase AAA-type core domain-containing protein</fullName>
    </submittedName>
</protein>
<keyword evidence="5" id="KW-1185">Reference proteome</keyword>
<feature type="transmembrane region" description="Helical" evidence="1">
    <location>
        <begin position="60"/>
        <end position="82"/>
    </location>
</feature>
<dbReference type="SMART" id="SM00316">
    <property type="entry name" value="S1"/>
    <property type="match status" value="3"/>
</dbReference>
<dbReference type="AlphaFoldDB" id="A0A9P1BSM7"/>
<dbReference type="CDD" id="cd00164">
    <property type="entry name" value="S1_like"/>
    <property type="match status" value="1"/>
</dbReference>
<evidence type="ECO:0000313" key="4">
    <source>
        <dbReference type="EMBL" id="CAL4766169.1"/>
    </source>
</evidence>
<dbReference type="GO" id="GO:0016887">
    <property type="term" value="F:ATP hydrolysis activity"/>
    <property type="evidence" value="ECO:0007669"/>
    <property type="project" value="InterPro"/>
</dbReference>
<gene>
    <name evidence="3" type="ORF">C1SCF055_LOCUS6854</name>
</gene>
<evidence type="ECO:0000313" key="5">
    <source>
        <dbReference type="Proteomes" id="UP001152797"/>
    </source>
</evidence>
<comment type="caution">
    <text evidence="3">The sequence shown here is derived from an EMBL/GenBank/DDBJ whole genome shotgun (WGS) entry which is preliminary data.</text>
</comment>
<dbReference type="InterPro" id="IPR003029">
    <property type="entry name" value="S1_domain"/>
</dbReference>
<dbReference type="GO" id="GO:0003735">
    <property type="term" value="F:structural constituent of ribosome"/>
    <property type="evidence" value="ECO:0007669"/>
    <property type="project" value="TreeGrafter"/>
</dbReference>
<dbReference type="PROSITE" id="PS50126">
    <property type="entry name" value="S1"/>
    <property type="match status" value="3"/>
</dbReference>
<dbReference type="GO" id="GO:0005524">
    <property type="term" value="F:ATP binding"/>
    <property type="evidence" value="ECO:0007669"/>
    <property type="project" value="InterPro"/>
</dbReference>
<evidence type="ECO:0000259" key="2">
    <source>
        <dbReference type="PROSITE" id="PS50126"/>
    </source>
</evidence>
<feature type="domain" description="S1 motif" evidence="2">
    <location>
        <begin position="856"/>
        <end position="927"/>
    </location>
</feature>
<dbReference type="Gene3D" id="2.40.50.140">
    <property type="entry name" value="Nucleic acid-binding proteins"/>
    <property type="match status" value="3"/>
</dbReference>
<reference evidence="4 5" key="2">
    <citation type="submission" date="2024-05" db="EMBL/GenBank/DDBJ databases">
        <authorList>
            <person name="Chen Y."/>
            <person name="Shah S."/>
            <person name="Dougan E. K."/>
            <person name="Thang M."/>
            <person name="Chan C."/>
        </authorList>
    </citation>
    <scope>NUCLEOTIDE SEQUENCE [LARGE SCALE GENOMIC DNA]</scope>
</reference>
<dbReference type="InterPro" id="IPR003959">
    <property type="entry name" value="ATPase_AAA_core"/>
</dbReference>
<reference evidence="3" key="1">
    <citation type="submission" date="2022-10" db="EMBL/GenBank/DDBJ databases">
        <authorList>
            <person name="Chen Y."/>
            <person name="Dougan E. K."/>
            <person name="Chan C."/>
            <person name="Rhodes N."/>
            <person name="Thang M."/>
        </authorList>
    </citation>
    <scope>NUCLEOTIDE SEQUENCE</scope>
</reference>
<dbReference type="PANTHER" id="PTHR10724">
    <property type="entry name" value="30S RIBOSOMAL PROTEIN S1"/>
    <property type="match status" value="1"/>
</dbReference>
<dbReference type="InterPro" id="IPR012340">
    <property type="entry name" value="NA-bd_OB-fold"/>
</dbReference>
<evidence type="ECO:0000256" key="1">
    <source>
        <dbReference type="SAM" id="Phobius"/>
    </source>
</evidence>
<sequence>MRFGLRLWGSFASFREQLLPGPNARAADVEMTVSGESNDVAGRSSLVPKVNIVSARAQEFAASALILFALVVPTVVMAVVVIDEWITRPEQRGWLVLGFGFYIITALRSLWATLIRLCQRMLYIRVEVSRYVSTTLFEALTDFLAKEAEMQGLTCSWDQEALQEHDKLTGKIKVKLRFWSSRARSMWIRLRVPKVMHGANPELQDVHMEDMDLQVEFIPGDDIVCGRDSRVERREVLVLSVRSNPARALLDKEMLVRWMEYAHVHFMKPVQDVVNVYSLQESSSDWVPEWKFERVKPCKNASATGQGFYLERHALHKILADAKLWSQSALRVYMITGPPGVGKSEFTIWIAGQLGVPVYRLCLSSPRLTDDRLAQLFSQSAISFNSILVQVDEFQETLQRWLAGHDNRGPGVSAGGFCELLQGSTAMSQGVVILTGTSEIAADCVRKKLPAVFRRIHCTAELSWMNQSDIGQYFRQFLFGFMPYCSAEDWDSWQRAFLNVESWSGSRPVSIDMLQQYLMHQIRECSCLGYGRFITDDSKFTFRVNDEHVKEVISKMCDAQDAKIFLDGYAPVMAIQQVGKLRRLGFLGLMSLQSRQVGLMTSTFAPAEVWQGQADLRPLESRTRPKVQAFAQRVQDLRGFENLQQLPATVNSKASYGLWVDVNGPGGEEATGLIHLSEMDQDLDSFEVGQEMMVDVVYVEKERGHLGLSLRPQSRSTSSSSNSQEVQPTDIYACEWLEATVAGFSENEHEGVLDTQFVDVARPSFPKSSGFVPADRIDLPRRNLKSFFKAGDQVHVRVLGKSNGMLQLSMKGGPEDIKADLEAQLQSWQFGTTSNTEEVPLKRGQNLLPFASLSSSEWLDGQVLQAASYGIYVTVEPPTGGESCWGLVHLSEFSEEMLETDLGPGAEVQVRVVSVDQQHNRLFLSARQATADADSAAKLGMWLQGRVEDVHSYGLTLRTPVGRGLLYVTELDEYVEDPSSKFAPGDLLRVGVMDHMEEDLLALSMKTPEEVESKETPLFEEEPLPNAQDLQIRAMRQRLKDYLGISPQQPLTAQVQAETPFGLLLNALTRLACRSN</sequence>
<feature type="domain" description="S1 motif" evidence="2">
    <location>
        <begin position="643"/>
        <end position="711"/>
    </location>
</feature>
<dbReference type="GO" id="GO:0003729">
    <property type="term" value="F:mRNA binding"/>
    <property type="evidence" value="ECO:0007669"/>
    <property type="project" value="TreeGrafter"/>
</dbReference>
<dbReference type="Pfam" id="PF00575">
    <property type="entry name" value="S1"/>
    <property type="match status" value="1"/>
</dbReference>
<dbReference type="InterPro" id="IPR027417">
    <property type="entry name" value="P-loop_NTPase"/>
</dbReference>
<dbReference type="SUPFAM" id="SSF52540">
    <property type="entry name" value="P-loop containing nucleoside triphosphate hydrolases"/>
    <property type="match status" value="1"/>
</dbReference>
<dbReference type="Proteomes" id="UP001152797">
    <property type="component" value="Unassembled WGS sequence"/>
</dbReference>
<dbReference type="OrthoDB" id="442320at2759"/>
<keyword evidence="1" id="KW-0472">Membrane</keyword>
<dbReference type="InterPro" id="IPR050437">
    <property type="entry name" value="Ribos_protein_bS1-like"/>
</dbReference>
<name>A0A9P1BSM7_9DINO</name>
<accession>A0A9P1BSM7</accession>
<dbReference type="EMBL" id="CAMXCT010000442">
    <property type="protein sequence ID" value="CAI3978857.1"/>
    <property type="molecule type" value="Genomic_DNA"/>
</dbReference>
<feature type="transmembrane region" description="Helical" evidence="1">
    <location>
        <begin position="94"/>
        <end position="114"/>
    </location>
</feature>
<proteinExistence type="predicted"/>
<keyword evidence="1" id="KW-0812">Transmembrane</keyword>